<gene>
    <name evidence="17" type="primary">vanG</name>
    <name evidence="12" type="synonym">ddl</name>
    <name evidence="17" type="ORF">IAC50_00750</name>
</gene>
<evidence type="ECO:0000256" key="10">
    <source>
        <dbReference type="ARBA" id="ARBA00023211"/>
    </source>
</evidence>
<dbReference type="InterPro" id="IPR016185">
    <property type="entry name" value="PreATP-grasp_dom_sf"/>
</dbReference>
<dbReference type="Pfam" id="PF07478">
    <property type="entry name" value="Dala_Dala_lig_C"/>
    <property type="match status" value="1"/>
</dbReference>
<accession>A0A9D1L6H9</accession>
<comment type="pathway">
    <text evidence="12">Cell wall biogenesis; peptidoglycan biosynthesis.</text>
</comment>
<dbReference type="InterPro" id="IPR011761">
    <property type="entry name" value="ATP-grasp"/>
</dbReference>
<reference evidence="17" key="2">
    <citation type="journal article" date="2021" name="PeerJ">
        <title>Extensive microbial diversity within the chicken gut microbiome revealed by metagenomics and culture.</title>
        <authorList>
            <person name="Gilroy R."/>
            <person name="Ravi A."/>
            <person name="Getino M."/>
            <person name="Pursley I."/>
            <person name="Horton D.L."/>
            <person name="Alikhan N.F."/>
            <person name="Baker D."/>
            <person name="Gharbi K."/>
            <person name="Hall N."/>
            <person name="Watson M."/>
            <person name="Adriaenssens E.M."/>
            <person name="Foster-Nyarko E."/>
            <person name="Jarju S."/>
            <person name="Secka A."/>
            <person name="Antonio M."/>
            <person name="Oren A."/>
            <person name="Chaudhuri R.R."/>
            <person name="La Ragione R."/>
            <person name="Hildebrand F."/>
            <person name="Pallen M.J."/>
        </authorList>
    </citation>
    <scope>NUCLEOTIDE SEQUENCE</scope>
    <source>
        <strain evidence="17">ChiHcec3-6078</strain>
    </source>
</reference>
<evidence type="ECO:0000256" key="1">
    <source>
        <dbReference type="ARBA" id="ARBA00001936"/>
    </source>
</evidence>
<feature type="binding site" evidence="14">
    <location>
        <position position="312"/>
    </location>
    <ligand>
        <name>Mg(2+)</name>
        <dbReference type="ChEBI" id="CHEBI:18420"/>
        <label>2</label>
    </ligand>
</feature>
<evidence type="ECO:0000256" key="9">
    <source>
        <dbReference type="ARBA" id="ARBA00022984"/>
    </source>
</evidence>
<evidence type="ECO:0000259" key="16">
    <source>
        <dbReference type="PROSITE" id="PS50975"/>
    </source>
</evidence>
<name>A0A9D1L6H9_9FIRM</name>
<evidence type="ECO:0000256" key="2">
    <source>
        <dbReference type="ARBA" id="ARBA00010871"/>
    </source>
</evidence>
<dbReference type="NCBIfam" id="NF000091">
    <property type="entry name" value="D_ala_D_ser_VanG"/>
    <property type="match status" value="1"/>
</dbReference>
<feature type="binding site" evidence="14">
    <location>
        <position position="314"/>
    </location>
    <ligand>
        <name>Mg(2+)</name>
        <dbReference type="ChEBI" id="CHEBI:18420"/>
        <label>2</label>
    </ligand>
</feature>
<keyword evidence="10 14" id="KW-0464">Manganese</keyword>
<keyword evidence="4 14" id="KW-0479">Metal-binding</keyword>
<dbReference type="PROSITE" id="PS00844">
    <property type="entry name" value="DALA_DALA_LIGASE_2"/>
    <property type="match status" value="1"/>
</dbReference>
<dbReference type="Proteomes" id="UP000824090">
    <property type="component" value="Unassembled WGS sequence"/>
</dbReference>
<dbReference type="PROSITE" id="PS00843">
    <property type="entry name" value="DALA_DALA_LIGASE_1"/>
    <property type="match status" value="1"/>
</dbReference>
<feature type="domain" description="ATP-grasp" evidence="16">
    <location>
        <begin position="144"/>
        <end position="345"/>
    </location>
</feature>
<keyword evidence="11 12" id="KW-0961">Cell wall biogenesis/degradation</keyword>
<dbReference type="GO" id="GO:0005829">
    <property type="term" value="C:cytosol"/>
    <property type="evidence" value="ECO:0007669"/>
    <property type="project" value="TreeGrafter"/>
</dbReference>
<dbReference type="GO" id="GO:0046872">
    <property type="term" value="F:metal ion binding"/>
    <property type="evidence" value="ECO:0007669"/>
    <property type="project" value="UniProtKB-KW"/>
</dbReference>
<dbReference type="SUPFAM" id="SSF56059">
    <property type="entry name" value="Glutathione synthetase ATP-binding domain-like"/>
    <property type="match status" value="1"/>
</dbReference>
<evidence type="ECO:0000256" key="7">
    <source>
        <dbReference type="ARBA" id="ARBA00022842"/>
    </source>
</evidence>
<evidence type="ECO:0000256" key="8">
    <source>
        <dbReference type="ARBA" id="ARBA00022960"/>
    </source>
</evidence>
<dbReference type="GO" id="GO:0008360">
    <property type="term" value="P:regulation of cell shape"/>
    <property type="evidence" value="ECO:0007669"/>
    <property type="project" value="UniProtKB-KW"/>
</dbReference>
<sequence>MNKKTIAVLFGGHSPEYEVSLKSAFAVMSNMNRERYEIIPVGITRDGRWMRYSGDYESIKNDTWHEKEEKCVPACISPDREVHGLVEFFGDVVSKVRIDMVFPVLHGSLGEDGTVQGLAELAGIPVIGCGTLSSALCMDKELADRIVESVGVETPGFITARKGEPVEKAVKAAEKLAYPLYVKPVRAGSSFGISRIEGPEEMEKALEKAFEHDSRAIIEENVEGAEVGCSIIGNHRLIMGRADEIELDNVLFDYNEKYTQKHTTIHMPARVDSETEKRILETAEKIYRALDCSGFARVDMFLTPEGRILFNEVNTIPGLTELSRYPRMLEGKGISFERMLELMVEAGEENEKEK</sequence>
<dbReference type="Gene3D" id="3.40.50.20">
    <property type="match status" value="1"/>
</dbReference>
<evidence type="ECO:0000256" key="15">
    <source>
        <dbReference type="PROSITE-ProRule" id="PRU00409"/>
    </source>
</evidence>
<proteinExistence type="inferred from homology"/>
<evidence type="ECO:0000256" key="11">
    <source>
        <dbReference type="ARBA" id="ARBA00023316"/>
    </source>
</evidence>
<keyword evidence="8 12" id="KW-0133">Cell shape</keyword>
<dbReference type="Gene3D" id="3.30.470.20">
    <property type="entry name" value="ATP-grasp fold, B domain"/>
    <property type="match status" value="1"/>
</dbReference>
<feature type="active site" evidence="13">
    <location>
        <position position="323"/>
    </location>
</feature>
<dbReference type="GO" id="GO:0008716">
    <property type="term" value="F:D-alanine-D-alanine ligase activity"/>
    <property type="evidence" value="ECO:0007669"/>
    <property type="project" value="UniProtKB-UniRule"/>
</dbReference>
<reference evidence="17" key="1">
    <citation type="submission" date="2020-10" db="EMBL/GenBank/DDBJ databases">
        <authorList>
            <person name="Gilroy R."/>
        </authorList>
    </citation>
    <scope>NUCLEOTIDE SEQUENCE</scope>
    <source>
        <strain evidence="17">ChiHcec3-6078</strain>
    </source>
</reference>
<dbReference type="PROSITE" id="PS50975">
    <property type="entry name" value="ATP_GRASP"/>
    <property type="match status" value="1"/>
</dbReference>
<feature type="active site" evidence="13">
    <location>
        <position position="16"/>
    </location>
</feature>
<evidence type="ECO:0000256" key="3">
    <source>
        <dbReference type="ARBA" id="ARBA00022598"/>
    </source>
</evidence>
<comment type="catalytic activity">
    <reaction evidence="12">
        <text>2 D-alanine + ATP = D-alanyl-D-alanine + ADP + phosphate + H(+)</text>
        <dbReference type="Rhea" id="RHEA:11224"/>
        <dbReference type="ChEBI" id="CHEBI:15378"/>
        <dbReference type="ChEBI" id="CHEBI:30616"/>
        <dbReference type="ChEBI" id="CHEBI:43474"/>
        <dbReference type="ChEBI" id="CHEBI:57416"/>
        <dbReference type="ChEBI" id="CHEBI:57822"/>
        <dbReference type="ChEBI" id="CHEBI:456216"/>
        <dbReference type="EC" id="6.3.2.4"/>
    </reaction>
</comment>
<dbReference type="AlphaFoldDB" id="A0A9D1L6H9"/>
<keyword evidence="7 14" id="KW-0460">Magnesium</keyword>
<dbReference type="InterPro" id="IPR013815">
    <property type="entry name" value="ATP_grasp_subdomain_1"/>
</dbReference>
<dbReference type="GO" id="GO:0005524">
    <property type="term" value="F:ATP binding"/>
    <property type="evidence" value="ECO:0007669"/>
    <property type="project" value="UniProtKB-UniRule"/>
</dbReference>
<comment type="caution">
    <text evidence="17">The sequence shown here is derived from an EMBL/GenBank/DDBJ whole genome shotgun (WGS) entry which is preliminary data.</text>
</comment>
<comment type="cofactor">
    <cofactor evidence="14">
        <name>Mg(2+)</name>
        <dbReference type="ChEBI" id="CHEBI:18420"/>
    </cofactor>
    <cofactor evidence="14">
        <name>Mn(2+)</name>
        <dbReference type="ChEBI" id="CHEBI:29035"/>
    </cofactor>
    <text evidence="14">Binds 2 magnesium or manganese ions per subunit.</text>
</comment>
<keyword evidence="3 12" id="KW-0436">Ligase</keyword>
<keyword evidence="6 15" id="KW-0067">ATP-binding</keyword>
<dbReference type="Pfam" id="PF01820">
    <property type="entry name" value="Dala_Dala_lig_N"/>
    <property type="match status" value="1"/>
</dbReference>
<protein>
    <recommendedName>
        <fullName evidence="12">D-alanine--D-alanine ligase</fullName>
        <ecNumber evidence="12">6.3.2.4</ecNumber>
    </recommendedName>
    <alternativeName>
        <fullName evidence="12">D-Ala-D-Ala ligase</fullName>
    </alternativeName>
    <alternativeName>
        <fullName evidence="12">D-alanylalanine synthetase</fullName>
    </alternativeName>
</protein>
<dbReference type="EMBL" id="DVMP01000016">
    <property type="protein sequence ID" value="HIU25013.1"/>
    <property type="molecule type" value="Genomic_DNA"/>
</dbReference>
<dbReference type="InterPro" id="IPR011127">
    <property type="entry name" value="Dala_Dala_lig_N"/>
</dbReference>
<comment type="similarity">
    <text evidence="2 12">Belongs to the D-alanine--D-alanine ligase family.</text>
</comment>
<dbReference type="HAMAP" id="MF_00047">
    <property type="entry name" value="Dala_Dala_lig"/>
    <property type="match status" value="1"/>
</dbReference>
<comment type="subcellular location">
    <subcellularLocation>
        <location evidence="12">Cytoplasm</location>
    </subcellularLocation>
</comment>
<keyword evidence="5 15" id="KW-0547">Nucleotide-binding</keyword>
<comment type="cofactor">
    <cofactor evidence="1">
        <name>Mn(2+)</name>
        <dbReference type="ChEBI" id="CHEBI:29035"/>
    </cofactor>
</comment>
<dbReference type="PANTHER" id="PTHR23132:SF25">
    <property type="entry name" value="D-ALANINE--D-ALANINE LIGASE A"/>
    <property type="match status" value="1"/>
</dbReference>
<evidence type="ECO:0000313" key="17">
    <source>
        <dbReference type="EMBL" id="HIU25013.1"/>
    </source>
</evidence>
<evidence type="ECO:0000256" key="6">
    <source>
        <dbReference type="ARBA" id="ARBA00022840"/>
    </source>
</evidence>
<dbReference type="InterPro" id="IPR005905">
    <property type="entry name" value="D_ala_D_ala"/>
</dbReference>
<dbReference type="Gene3D" id="3.30.1490.20">
    <property type="entry name" value="ATP-grasp fold, A domain"/>
    <property type="match status" value="1"/>
</dbReference>
<dbReference type="PIRSF" id="PIRSF039102">
    <property type="entry name" value="Ddl/VanB"/>
    <property type="match status" value="1"/>
</dbReference>
<dbReference type="NCBIfam" id="NF002528">
    <property type="entry name" value="PRK01966.1-4"/>
    <property type="match status" value="1"/>
</dbReference>
<evidence type="ECO:0000256" key="5">
    <source>
        <dbReference type="ARBA" id="ARBA00022741"/>
    </source>
</evidence>
<feature type="binding site" evidence="14">
    <location>
        <position position="312"/>
    </location>
    <ligand>
        <name>Mg(2+)</name>
        <dbReference type="ChEBI" id="CHEBI:18420"/>
        <label>1</label>
    </ligand>
</feature>
<evidence type="ECO:0000256" key="4">
    <source>
        <dbReference type="ARBA" id="ARBA00022723"/>
    </source>
</evidence>
<feature type="binding site" evidence="14">
    <location>
        <position position="299"/>
    </location>
    <ligand>
        <name>Mg(2+)</name>
        <dbReference type="ChEBI" id="CHEBI:18420"/>
        <label>1</label>
    </ligand>
</feature>
<dbReference type="GO" id="GO:0071555">
    <property type="term" value="P:cell wall organization"/>
    <property type="evidence" value="ECO:0007669"/>
    <property type="project" value="UniProtKB-KW"/>
</dbReference>
<evidence type="ECO:0000313" key="18">
    <source>
        <dbReference type="Proteomes" id="UP000824090"/>
    </source>
</evidence>
<comment type="function">
    <text evidence="12">Cell wall formation.</text>
</comment>
<evidence type="ECO:0000256" key="13">
    <source>
        <dbReference type="PIRSR" id="PIRSR039102-1"/>
    </source>
</evidence>
<dbReference type="GO" id="GO:0009252">
    <property type="term" value="P:peptidoglycan biosynthetic process"/>
    <property type="evidence" value="ECO:0007669"/>
    <property type="project" value="UniProtKB-UniRule"/>
</dbReference>
<organism evidence="17 18">
    <name type="scientific">Candidatus Allocopromorpha excrementigallinarum</name>
    <dbReference type="NCBI Taxonomy" id="2840742"/>
    <lineage>
        <taxon>Bacteria</taxon>
        <taxon>Bacillati</taxon>
        <taxon>Bacillota</taxon>
        <taxon>Clostridia</taxon>
        <taxon>Eubacteriales</taxon>
        <taxon>Eubacteriaceae</taxon>
        <taxon>Eubacteriaceae incertae sedis</taxon>
        <taxon>Candidatus Allocopromorpha</taxon>
    </lineage>
</organism>
<dbReference type="SUPFAM" id="SSF52440">
    <property type="entry name" value="PreATP-grasp domain"/>
    <property type="match status" value="1"/>
</dbReference>
<feature type="active site" evidence="13">
    <location>
        <position position="189"/>
    </location>
</feature>
<dbReference type="NCBIfam" id="TIGR01205">
    <property type="entry name" value="D_ala_D_alaTIGR"/>
    <property type="match status" value="1"/>
</dbReference>
<evidence type="ECO:0000256" key="12">
    <source>
        <dbReference type="HAMAP-Rule" id="MF_00047"/>
    </source>
</evidence>
<dbReference type="InterPro" id="IPR000291">
    <property type="entry name" value="D-Ala_lig_Van_CS"/>
</dbReference>
<keyword evidence="9 12" id="KW-0573">Peptidoglycan synthesis</keyword>
<dbReference type="EC" id="6.3.2.4" evidence="12"/>
<dbReference type="InterPro" id="IPR011095">
    <property type="entry name" value="Dala_Dala_lig_C"/>
</dbReference>
<dbReference type="PANTHER" id="PTHR23132">
    <property type="entry name" value="D-ALANINE--D-ALANINE LIGASE"/>
    <property type="match status" value="1"/>
</dbReference>
<evidence type="ECO:0000256" key="14">
    <source>
        <dbReference type="PIRSR" id="PIRSR039102-3"/>
    </source>
</evidence>
<keyword evidence="12" id="KW-0963">Cytoplasm</keyword>